<gene>
    <name evidence="1" type="ORF">LA20249_02785</name>
</gene>
<name>A0A2K9HHL5_9LACO</name>
<sequence>MINPEDLKQVVIMIKDGDSYAFPISKKDSEFLNADDKTRFEKTISPDGKEITFKKIEKVRPNVLETANKLYDDHADLMKRLENL</sequence>
<dbReference type="OrthoDB" id="2313070at2"/>
<dbReference type="AlphaFoldDB" id="A0A2K9HHL5"/>
<keyword evidence="2" id="KW-1185">Reference proteome</keyword>
<protein>
    <submittedName>
        <fullName evidence="1">AbrB family transcriptional regulator</fullName>
    </submittedName>
</protein>
<accession>A0A2K9HHL5</accession>
<dbReference type="RefSeq" id="WP_057739591.1">
    <property type="nucleotide sequence ID" value="NZ_AZDQ01000043.1"/>
</dbReference>
<organism evidence="1 2">
    <name type="scientific">Companilactobacillus alimentarius DSM 20249</name>
    <dbReference type="NCBI Taxonomy" id="1423720"/>
    <lineage>
        <taxon>Bacteria</taxon>
        <taxon>Bacillati</taxon>
        <taxon>Bacillota</taxon>
        <taxon>Bacilli</taxon>
        <taxon>Lactobacillales</taxon>
        <taxon>Lactobacillaceae</taxon>
        <taxon>Companilactobacillus</taxon>
    </lineage>
</organism>
<dbReference type="EMBL" id="CP018867">
    <property type="protein sequence ID" value="AUI71187.1"/>
    <property type="molecule type" value="Genomic_DNA"/>
</dbReference>
<proteinExistence type="predicted"/>
<evidence type="ECO:0000313" key="2">
    <source>
        <dbReference type="Proteomes" id="UP000234653"/>
    </source>
</evidence>
<dbReference type="Proteomes" id="UP000234653">
    <property type="component" value="Chromosome"/>
</dbReference>
<evidence type="ECO:0000313" key="1">
    <source>
        <dbReference type="EMBL" id="AUI71187.1"/>
    </source>
</evidence>
<dbReference type="STRING" id="1423720.FC67_GL001835"/>
<reference evidence="1 2" key="1">
    <citation type="submission" date="2016-12" db="EMBL/GenBank/DDBJ databases">
        <title>The whole genome sequencing and assembly of Lactobacillus alimentarius DSM 20249T strain.</title>
        <authorList>
            <person name="Lee Y.-J."/>
            <person name="Yi H."/>
            <person name="Bahn Y.-S."/>
            <person name="Kim J.F."/>
            <person name="Lee D.-W."/>
        </authorList>
    </citation>
    <scope>NUCLEOTIDE SEQUENCE [LARGE SCALE GENOMIC DNA]</scope>
    <source>
        <strain evidence="1 2">DSM 20249</strain>
    </source>
</reference>
<dbReference type="KEGG" id="lali:LA20249_02785"/>